<reference key="2">
    <citation type="submission" date="2011-08" db="EMBL/GenBank/DDBJ databases">
        <title>Genome sequence of Naumovozyma castellii.</title>
        <authorList>
            <person name="Gordon J.L."/>
            <person name="Armisen D."/>
            <person name="Proux-Wera E."/>
            <person name="OhEigeartaigh S.S."/>
            <person name="Byrne K.P."/>
            <person name="Wolfe K.H."/>
        </authorList>
    </citation>
    <scope>NUCLEOTIDE SEQUENCE</scope>
    <source>
        <strain>Type strain:CBS 4309</strain>
    </source>
</reference>
<protein>
    <submittedName>
        <fullName evidence="2">Uncharacterized protein</fullName>
    </submittedName>
</protein>
<dbReference type="GO" id="GO:0070822">
    <property type="term" value="C:Sin3-type complex"/>
    <property type="evidence" value="ECO:0007669"/>
    <property type="project" value="EnsemblFungi"/>
</dbReference>
<dbReference type="GO" id="GO:0045944">
    <property type="term" value="P:positive regulation of transcription by RNA polymerase II"/>
    <property type="evidence" value="ECO:0007669"/>
    <property type="project" value="EnsemblFungi"/>
</dbReference>
<dbReference type="eggNOG" id="ENOG502S5ZX">
    <property type="taxonomic scope" value="Eukaryota"/>
</dbReference>
<dbReference type="RefSeq" id="XP_003673947.1">
    <property type="nucleotide sequence ID" value="XM_003673899.1"/>
</dbReference>
<evidence type="ECO:0000313" key="2">
    <source>
        <dbReference type="EMBL" id="CCC67566.1"/>
    </source>
</evidence>
<dbReference type="GO" id="GO:0030907">
    <property type="term" value="C:MBF transcription complex"/>
    <property type="evidence" value="ECO:0007669"/>
    <property type="project" value="EnsemblFungi"/>
</dbReference>
<dbReference type="STRING" id="1064592.G0V7W8"/>
<dbReference type="FunCoup" id="G0V7W8">
    <property type="interactions" value="90"/>
</dbReference>
<feature type="compositionally biased region" description="Polar residues" evidence="1">
    <location>
        <begin position="142"/>
        <end position="155"/>
    </location>
</feature>
<dbReference type="GO" id="GO:0000082">
    <property type="term" value="P:G1/S transition of mitotic cell cycle"/>
    <property type="evidence" value="ECO:0007669"/>
    <property type="project" value="EnsemblFungi"/>
</dbReference>
<dbReference type="HOGENOM" id="CLU_048305_0_0_1"/>
<dbReference type="KEGG" id="ncs:NCAS_0A10080"/>
<dbReference type="GO" id="GO:0031496">
    <property type="term" value="P:positive regulation of mating type switching"/>
    <property type="evidence" value="ECO:0007669"/>
    <property type="project" value="EnsemblFungi"/>
</dbReference>
<feature type="region of interest" description="Disordered" evidence="1">
    <location>
        <begin position="402"/>
        <end position="424"/>
    </location>
</feature>
<proteinExistence type="predicted"/>
<feature type="region of interest" description="Disordered" evidence="1">
    <location>
        <begin position="29"/>
        <end position="182"/>
    </location>
</feature>
<feature type="compositionally biased region" description="Polar residues" evidence="1">
    <location>
        <begin position="166"/>
        <end position="179"/>
    </location>
</feature>
<dbReference type="InParanoid" id="G0V7W8"/>
<name>G0V7W8_NAUCA</name>
<dbReference type="GO" id="GO:0003713">
    <property type="term" value="F:transcription coactivator activity"/>
    <property type="evidence" value="ECO:0007669"/>
    <property type="project" value="EnsemblFungi"/>
</dbReference>
<evidence type="ECO:0000256" key="1">
    <source>
        <dbReference type="SAM" id="MobiDB-lite"/>
    </source>
</evidence>
<gene>
    <name evidence="2" type="primary">NCAS0A10080</name>
    <name evidence="2" type="ordered locus">NCAS_0A10080</name>
</gene>
<organism evidence="2 3">
    <name type="scientific">Naumovozyma castellii</name>
    <name type="common">Yeast</name>
    <name type="synonym">Saccharomyces castellii</name>
    <dbReference type="NCBI Taxonomy" id="27288"/>
    <lineage>
        <taxon>Eukaryota</taxon>
        <taxon>Fungi</taxon>
        <taxon>Dikarya</taxon>
        <taxon>Ascomycota</taxon>
        <taxon>Saccharomycotina</taxon>
        <taxon>Saccharomycetes</taxon>
        <taxon>Saccharomycetales</taxon>
        <taxon>Saccharomycetaceae</taxon>
        <taxon>Naumovozyma</taxon>
    </lineage>
</organism>
<dbReference type="AlphaFoldDB" id="G0V7W8"/>
<dbReference type="OrthoDB" id="2163387at2759"/>
<keyword evidence="3" id="KW-1185">Reference proteome</keyword>
<dbReference type="Proteomes" id="UP000001640">
    <property type="component" value="Chromosome 1"/>
</dbReference>
<dbReference type="GeneID" id="96901045"/>
<feature type="region of interest" description="Disordered" evidence="1">
    <location>
        <begin position="310"/>
        <end position="351"/>
    </location>
</feature>
<evidence type="ECO:0000313" key="3">
    <source>
        <dbReference type="Proteomes" id="UP000001640"/>
    </source>
</evidence>
<feature type="compositionally biased region" description="Polar residues" evidence="1">
    <location>
        <begin position="69"/>
        <end position="80"/>
    </location>
</feature>
<sequence length="424" mass="46057">MSPEKEQELSNRILERAQLAQMTRQLKLGLSKVTSNTATTTTNNSSSTMSKEMSRKRSGDDIEIKHENTSLSPTKKQQLQEGKIISKSPLKFATTRTPPPAPPSSAAVSNSKTTNEDDDSQEENTKEDLEPPSTPRAHSQAVMLNSRNANATNNERIFMTPRRRLSTSLNKRNSGTNPENDAGADLLMYLATSPYTSVRQTLTENMSMTNNNNNNNTNNTNIPYSRNGGAKIPSTPSSSYHNRSDEAIRFSNMKPSMSSPQSTFKVPHMVTNNAAIAFSDVLMESPSLYMSTSPQASSFLSPQKRRQSINNTHGNATLMPPSQQVPTTPSRDNNNNGSGTQTGITSNHTLLKTPNFNMGDYIHNLFSPSPRVPLSGLRRSSITGAILGMNGTDTVYGTSTISAGTNISSNLSSNSAGSVEEKED</sequence>
<feature type="compositionally biased region" description="Basic and acidic residues" evidence="1">
    <location>
        <begin position="52"/>
        <end position="68"/>
    </location>
</feature>
<feature type="compositionally biased region" description="Low complexity" evidence="1">
    <location>
        <begin position="406"/>
        <end position="418"/>
    </location>
</feature>
<dbReference type="GO" id="GO:0033309">
    <property type="term" value="C:SBF transcription complex"/>
    <property type="evidence" value="ECO:0007669"/>
    <property type="project" value="EnsemblFungi"/>
</dbReference>
<dbReference type="OMA" id="NMNDYVH"/>
<dbReference type="EMBL" id="HE576752">
    <property type="protein sequence ID" value="CCC67566.1"/>
    <property type="molecule type" value="Genomic_DNA"/>
</dbReference>
<accession>G0V7W8</accession>
<reference evidence="2 3" key="1">
    <citation type="journal article" date="2011" name="Proc. Natl. Acad. Sci. U.S.A.">
        <title>Evolutionary erosion of yeast sex chromosomes by mating-type switching accidents.</title>
        <authorList>
            <person name="Gordon J.L."/>
            <person name="Armisen D."/>
            <person name="Proux-Wera E."/>
            <person name="Oheigeartaigh S.S."/>
            <person name="Byrne K.P."/>
            <person name="Wolfe K.H."/>
        </authorList>
    </citation>
    <scope>NUCLEOTIDE SEQUENCE [LARGE SCALE GENOMIC DNA]</scope>
    <source>
        <strain evidence="3">ATCC 76901 / BCRC 22586 / CBS 4309 / NBRC 1992 / NRRL Y-12630</strain>
    </source>
</reference>
<feature type="compositionally biased region" description="Low complexity" evidence="1">
    <location>
        <begin position="34"/>
        <end position="48"/>
    </location>
</feature>